<dbReference type="GO" id="GO:0008049">
    <property type="term" value="P:male courtship behavior"/>
    <property type="evidence" value="ECO:0007669"/>
    <property type="project" value="TreeGrafter"/>
</dbReference>
<organism evidence="8 9">
    <name type="scientific">Nezara viridula</name>
    <name type="common">Southern green stink bug</name>
    <name type="synonym">Cimex viridulus</name>
    <dbReference type="NCBI Taxonomy" id="85310"/>
    <lineage>
        <taxon>Eukaryota</taxon>
        <taxon>Metazoa</taxon>
        <taxon>Ecdysozoa</taxon>
        <taxon>Arthropoda</taxon>
        <taxon>Hexapoda</taxon>
        <taxon>Insecta</taxon>
        <taxon>Pterygota</taxon>
        <taxon>Neoptera</taxon>
        <taxon>Paraneoptera</taxon>
        <taxon>Hemiptera</taxon>
        <taxon>Heteroptera</taxon>
        <taxon>Panheteroptera</taxon>
        <taxon>Pentatomomorpha</taxon>
        <taxon>Pentatomoidea</taxon>
        <taxon>Pentatomidae</taxon>
        <taxon>Pentatominae</taxon>
        <taxon>Nezara</taxon>
    </lineage>
</organism>
<dbReference type="PANTHER" id="PTHR21143:SF133">
    <property type="entry name" value="GUSTATORY AND PHEROMONE RECEPTOR 32A-RELATED"/>
    <property type="match status" value="1"/>
</dbReference>
<comment type="subcellular location">
    <subcellularLocation>
        <location evidence="1">Cell membrane</location>
        <topology evidence="1">Multi-pass membrane protein</topology>
    </subcellularLocation>
</comment>
<keyword evidence="3" id="KW-0812">Transmembrane</keyword>
<keyword evidence="6" id="KW-0675">Receptor</keyword>
<evidence type="ECO:0000256" key="1">
    <source>
        <dbReference type="ARBA" id="ARBA00004651"/>
    </source>
</evidence>
<gene>
    <name evidence="8" type="ORF">NEZAVI_LOCUS5226</name>
</gene>
<evidence type="ECO:0000256" key="2">
    <source>
        <dbReference type="ARBA" id="ARBA00022475"/>
    </source>
</evidence>
<evidence type="ECO:0000256" key="3">
    <source>
        <dbReference type="ARBA" id="ARBA00022692"/>
    </source>
</evidence>
<dbReference type="GO" id="GO:0050909">
    <property type="term" value="P:sensory perception of taste"/>
    <property type="evidence" value="ECO:0007669"/>
    <property type="project" value="InterPro"/>
</dbReference>
<keyword evidence="9" id="KW-1185">Reference proteome</keyword>
<dbReference type="GO" id="GO:0030424">
    <property type="term" value="C:axon"/>
    <property type="evidence" value="ECO:0007669"/>
    <property type="project" value="TreeGrafter"/>
</dbReference>
<proteinExistence type="predicted"/>
<reference evidence="8" key="1">
    <citation type="submission" date="2022-01" db="EMBL/GenBank/DDBJ databases">
        <authorList>
            <person name="King R."/>
        </authorList>
    </citation>
    <scope>NUCLEOTIDE SEQUENCE</scope>
</reference>
<dbReference type="OrthoDB" id="6604268at2759"/>
<evidence type="ECO:0000256" key="4">
    <source>
        <dbReference type="ARBA" id="ARBA00022989"/>
    </source>
</evidence>
<keyword evidence="4" id="KW-1133">Transmembrane helix</keyword>
<evidence type="ECO:0000313" key="9">
    <source>
        <dbReference type="Proteomes" id="UP001152798"/>
    </source>
</evidence>
<keyword evidence="5" id="KW-0472">Membrane</keyword>
<name>A0A9P0EE72_NEZVI</name>
<dbReference type="GO" id="GO:0007635">
    <property type="term" value="P:chemosensory behavior"/>
    <property type="evidence" value="ECO:0007669"/>
    <property type="project" value="TreeGrafter"/>
</dbReference>
<evidence type="ECO:0000313" key="8">
    <source>
        <dbReference type="EMBL" id="CAH1394823.1"/>
    </source>
</evidence>
<dbReference type="GO" id="GO:0030425">
    <property type="term" value="C:dendrite"/>
    <property type="evidence" value="ECO:0007669"/>
    <property type="project" value="TreeGrafter"/>
</dbReference>
<dbReference type="EMBL" id="OV725079">
    <property type="protein sequence ID" value="CAH1394823.1"/>
    <property type="molecule type" value="Genomic_DNA"/>
</dbReference>
<dbReference type="AlphaFoldDB" id="A0A9P0EE72"/>
<dbReference type="GO" id="GO:0043025">
    <property type="term" value="C:neuronal cell body"/>
    <property type="evidence" value="ECO:0007669"/>
    <property type="project" value="TreeGrafter"/>
</dbReference>
<sequence length="69" mass="7981">MMDDKNKEIIHNDKLWLHISMKKEVVFTACGFFNLDYALLHSMIATATTYLVILVQFGQPIFPPSQDHN</sequence>
<dbReference type="Proteomes" id="UP001152798">
    <property type="component" value="Chromosome 3"/>
</dbReference>
<dbReference type="GO" id="GO:0007165">
    <property type="term" value="P:signal transduction"/>
    <property type="evidence" value="ECO:0007669"/>
    <property type="project" value="UniProtKB-KW"/>
</dbReference>
<evidence type="ECO:0000256" key="5">
    <source>
        <dbReference type="ARBA" id="ARBA00023136"/>
    </source>
</evidence>
<protein>
    <submittedName>
        <fullName evidence="8">Uncharacterized protein</fullName>
    </submittedName>
</protein>
<dbReference type="PANTHER" id="PTHR21143">
    <property type="entry name" value="INVERTEBRATE GUSTATORY RECEPTOR"/>
    <property type="match status" value="1"/>
</dbReference>
<dbReference type="Pfam" id="PF08395">
    <property type="entry name" value="7tm_7"/>
    <property type="match status" value="1"/>
</dbReference>
<keyword evidence="2" id="KW-1003">Cell membrane</keyword>
<dbReference type="InterPro" id="IPR013604">
    <property type="entry name" value="7TM_chemorcpt"/>
</dbReference>
<accession>A0A9P0EE72</accession>
<evidence type="ECO:0000256" key="7">
    <source>
        <dbReference type="ARBA" id="ARBA00023224"/>
    </source>
</evidence>
<evidence type="ECO:0000256" key="6">
    <source>
        <dbReference type="ARBA" id="ARBA00023170"/>
    </source>
</evidence>
<dbReference type="GO" id="GO:0005886">
    <property type="term" value="C:plasma membrane"/>
    <property type="evidence" value="ECO:0007669"/>
    <property type="project" value="UniProtKB-SubCell"/>
</dbReference>
<keyword evidence="7" id="KW-0807">Transducer</keyword>